<evidence type="ECO:0000259" key="1">
    <source>
        <dbReference type="Pfam" id="PF00536"/>
    </source>
</evidence>
<dbReference type="Pfam" id="PF00536">
    <property type="entry name" value="SAM_1"/>
    <property type="match status" value="1"/>
</dbReference>
<dbReference type="AlphaFoldDB" id="A0A6A6TNF8"/>
<dbReference type="InterPro" id="IPR001660">
    <property type="entry name" value="SAM"/>
</dbReference>
<dbReference type="SUPFAM" id="SSF47769">
    <property type="entry name" value="SAM/Pointed domain"/>
    <property type="match status" value="1"/>
</dbReference>
<name>A0A6A6TNF8_9PLEO</name>
<evidence type="ECO:0000313" key="2">
    <source>
        <dbReference type="EMBL" id="KAF2660428.1"/>
    </source>
</evidence>
<sequence>MFYTKGSTVLGSSSKRSHSNFVFAHDPTTPGQNAGYISWNQLMTITEDDLHRLGFKLGHRRHLQRELAATEGYSRKKALQFFFHEMHAAQMAPTSAGVSTLNSFADPLEFEASGSYKSRASLDSARQQLQQDRLHSNAKRRTRAWVYFNDAEAQDEQDGEPRSVSI</sequence>
<keyword evidence="3" id="KW-1185">Reference proteome</keyword>
<protein>
    <recommendedName>
        <fullName evidence="1">SAM domain-containing protein</fullName>
    </recommendedName>
</protein>
<dbReference type="Gene3D" id="1.10.150.50">
    <property type="entry name" value="Transcription Factor, Ets-1"/>
    <property type="match status" value="1"/>
</dbReference>
<gene>
    <name evidence="2" type="ORF">K491DRAFT_754537</name>
</gene>
<feature type="domain" description="SAM" evidence="1">
    <location>
        <begin position="34"/>
        <end position="68"/>
    </location>
</feature>
<dbReference type="OrthoDB" id="1919336at2759"/>
<organism evidence="2 3">
    <name type="scientific">Lophiostoma macrostomum CBS 122681</name>
    <dbReference type="NCBI Taxonomy" id="1314788"/>
    <lineage>
        <taxon>Eukaryota</taxon>
        <taxon>Fungi</taxon>
        <taxon>Dikarya</taxon>
        <taxon>Ascomycota</taxon>
        <taxon>Pezizomycotina</taxon>
        <taxon>Dothideomycetes</taxon>
        <taxon>Pleosporomycetidae</taxon>
        <taxon>Pleosporales</taxon>
        <taxon>Lophiostomataceae</taxon>
        <taxon>Lophiostoma</taxon>
    </lineage>
</organism>
<reference evidence="2" key="1">
    <citation type="journal article" date="2020" name="Stud. Mycol.">
        <title>101 Dothideomycetes genomes: a test case for predicting lifestyles and emergence of pathogens.</title>
        <authorList>
            <person name="Haridas S."/>
            <person name="Albert R."/>
            <person name="Binder M."/>
            <person name="Bloem J."/>
            <person name="Labutti K."/>
            <person name="Salamov A."/>
            <person name="Andreopoulos B."/>
            <person name="Baker S."/>
            <person name="Barry K."/>
            <person name="Bills G."/>
            <person name="Bluhm B."/>
            <person name="Cannon C."/>
            <person name="Castanera R."/>
            <person name="Culley D."/>
            <person name="Daum C."/>
            <person name="Ezra D."/>
            <person name="Gonzalez J."/>
            <person name="Henrissat B."/>
            <person name="Kuo A."/>
            <person name="Liang C."/>
            <person name="Lipzen A."/>
            <person name="Lutzoni F."/>
            <person name="Magnuson J."/>
            <person name="Mondo S."/>
            <person name="Nolan M."/>
            <person name="Ohm R."/>
            <person name="Pangilinan J."/>
            <person name="Park H.-J."/>
            <person name="Ramirez L."/>
            <person name="Alfaro M."/>
            <person name="Sun H."/>
            <person name="Tritt A."/>
            <person name="Yoshinaga Y."/>
            <person name="Zwiers L.-H."/>
            <person name="Turgeon B."/>
            <person name="Goodwin S."/>
            <person name="Spatafora J."/>
            <person name="Crous P."/>
            <person name="Grigoriev I."/>
        </authorList>
    </citation>
    <scope>NUCLEOTIDE SEQUENCE</scope>
    <source>
        <strain evidence="2">CBS 122681</strain>
    </source>
</reference>
<dbReference type="Proteomes" id="UP000799324">
    <property type="component" value="Unassembled WGS sequence"/>
</dbReference>
<dbReference type="InterPro" id="IPR013761">
    <property type="entry name" value="SAM/pointed_sf"/>
</dbReference>
<evidence type="ECO:0000313" key="3">
    <source>
        <dbReference type="Proteomes" id="UP000799324"/>
    </source>
</evidence>
<proteinExistence type="predicted"/>
<dbReference type="EMBL" id="MU004299">
    <property type="protein sequence ID" value="KAF2660428.1"/>
    <property type="molecule type" value="Genomic_DNA"/>
</dbReference>
<accession>A0A6A6TNF8</accession>
<dbReference type="CDD" id="cd09487">
    <property type="entry name" value="SAM_superfamily"/>
    <property type="match status" value="1"/>
</dbReference>